<evidence type="ECO:0000313" key="4">
    <source>
        <dbReference type="EMBL" id="ORE86925.1"/>
    </source>
</evidence>
<dbReference type="EMBL" id="AQQV01000002">
    <property type="protein sequence ID" value="ORE86925.1"/>
    <property type="molecule type" value="Genomic_DNA"/>
</dbReference>
<dbReference type="InterPro" id="IPR019734">
    <property type="entry name" value="TPR_rpt"/>
</dbReference>
<dbReference type="RefSeq" id="WP_083561142.1">
    <property type="nucleotide sequence ID" value="NZ_AQQV01000002.1"/>
</dbReference>
<dbReference type="InterPro" id="IPR011990">
    <property type="entry name" value="TPR-like_helical_dom_sf"/>
</dbReference>
<evidence type="ECO:0000256" key="1">
    <source>
        <dbReference type="PROSITE-ProRule" id="PRU00339"/>
    </source>
</evidence>
<dbReference type="SMART" id="SM00028">
    <property type="entry name" value="TPR"/>
    <property type="match status" value="2"/>
</dbReference>
<proteinExistence type="predicted"/>
<dbReference type="Proteomes" id="UP000192342">
    <property type="component" value="Unassembled WGS sequence"/>
</dbReference>
<dbReference type="PROSITE" id="PS50005">
    <property type="entry name" value="TPR"/>
    <property type="match status" value="1"/>
</dbReference>
<name>A0A1Y1SD48_9GAMM</name>
<sequence>MTPHITRTLVALCVALVSLGALAQDNVSAEPPAPQVTEQAPEKISTFRENWILSELRSLRHDMMDYRNQMNAIVVDRELEVADKAMSYASNTVLTFFYVVAVAGGILAIVGWRSVRDLKDNVRMYAEGEISRLTSVYEKRLADLERDLRSKSQTIAANQDEIERTNEIHSLWLKAGKEPGTENKIAIYDHILELRPDDADALAWKADAALELGEQRWALSLCEKVLANDPENAHALYQQACAHAELGESNAALDDLERAVALQPAWVRHAENEPHLRALADNERFQQILKHQET</sequence>
<protein>
    <submittedName>
        <fullName evidence="4">Uncharacterized protein</fullName>
    </submittedName>
</protein>
<organism evidence="4 5">
    <name type="scientific">Oceanococcus atlanticus</name>
    <dbReference type="NCBI Taxonomy" id="1317117"/>
    <lineage>
        <taxon>Bacteria</taxon>
        <taxon>Pseudomonadati</taxon>
        <taxon>Pseudomonadota</taxon>
        <taxon>Gammaproteobacteria</taxon>
        <taxon>Chromatiales</taxon>
        <taxon>Oceanococcaceae</taxon>
        <taxon>Oceanococcus</taxon>
    </lineage>
</organism>
<feature type="repeat" description="TPR" evidence="1">
    <location>
        <begin position="233"/>
        <end position="266"/>
    </location>
</feature>
<comment type="caution">
    <text evidence="4">The sequence shown here is derived from an EMBL/GenBank/DDBJ whole genome shotgun (WGS) entry which is preliminary data.</text>
</comment>
<keyword evidence="2" id="KW-0812">Transmembrane</keyword>
<keyword evidence="3" id="KW-0732">Signal</keyword>
<keyword evidence="1" id="KW-0802">TPR repeat</keyword>
<reference evidence="4 5" key="1">
    <citation type="submission" date="2013-04" db="EMBL/GenBank/DDBJ databases">
        <title>Oceanococcus atlanticus 22II-S10r2 Genome Sequencing.</title>
        <authorList>
            <person name="Lai Q."/>
            <person name="Li G."/>
            <person name="Shao Z."/>
        </authorList>
    </citation>
    <scope>NUCLEOTIDE SEQUENCE [LARGE SCALE GENOMIC DNA]</scope>
    <source>
        <strain evidence="4 5">22II-S10r2</strain>
    </source>
</reference>
<dbReference type="AlphaFoldDB" id="A0A1Y1SD48"/>
<feature type="chain" id="PRO_5012395164" evidence="3">
    <location>
        <begin position="24"/>
        <end position="294"/>
    </location>
</feature>
<gene>
    <name evidence="4" type="ORF">ATO7_07797</name>
</gene>
<evidence type="ECO:0000256" key="2">
    <source>
        <dbReference type="SAM" id="Phobius"/>
    </source>
</evidence>
<keyword evidence="5" id="KW-1185">Reference proteome</keyword>
<dbReference type="STRING" id="1317117.ATO7_07797"/>
<feature type="signal peptide" evidence="3">
    <location>
        <begin position="1"/>
        <end position="23"/>
    </location>
</feature>
<dbReference type="NCBIfam" id="NF047558">
    <property type="entry name" value="TPR_END_plus"/>
    <property type="match status" value="1"/>
</dbReference>
<dbReference type="Pfam" id="PF13431">
    <property type="entry name" value="TPR_17"/>
    <property type="match status" value="1"/>
</dbReference>
<keyword evidence="2" id="KW-1133">Transmembrane helix</keyword>
<evidence type="ECO:0000256" key="3">
    <source>
        <dbReference type="SAM" id="SignalP"/>
    </source>
</evidence>
<feature type="transmembrane region" description="Helical" evidence="2">
    <location>
        <begin position="96"/>
        <end position="115"/>
    </location>
</feature>
<accession>A0A1Y1SD48</accession>
<keyword evidence="2" id="KW-0472">Membrane</keyword>
<dbReference type="Gene3D" id="1.25.40.10">
    <property type="entry name" value="Tetratricopeptide repeat domain"/>
    <property type="match status" value="1"/>
</dbReference>
<dbReference type="SUPFAM" id="SSF48452">
    <property type="entry name" value="TPR-like"/>
    <property type="match status" value="1"/>
</dbReference>
<evidence type="ECO:0000313" key="5">
    <source>
        <dbReference type="Proteomes" id="UP000192342"/>
    </source>
</evidence>